<feature type="domain" description="Ketoreductase" evidence="5">
    <location>
        <begin position="12"/>
        <end position="195"/>
    </location>
</feature>
<keyword evidence="2" id="KW-0521">NADP</keyword>
<keyword evidence="7" id="KW-1185">Reference proteome</keyword>
<dbReference type="InterPro" id="IPR036291">
    <property type="entry name" value="NAD(P)-bd_dom_sf"/>
</dbReference>
<dbReference type="CDD" id="cd05324">
    <property type="entry name" value="carb_red_PTCR-like_SDR_c"/>
    <property type="match status" value="1"/>
</dbReference>
<dbReference type="STRING" id="549789.NIES30_16180"/>
<protein>
    <submittedName>
        <fullName evidence="6">Short-chain dehydrogenase</fullName>
    </submittedName>
</protein>
<sequence length="239" mass="24961">MPQSLPPDTMPTVALVTGANRGIGLEVTRQLAQVGMTVILGSRDLAKGEAAAPIVQADLAVLPQPLDVTDPASIARLTEFVEQRFGRLDVLINNAGILYDTWQQASNADLAVVQEAWNTNTLGPWRMAQAFLPLLKRSSRGRIVNVSSGAGALSRMGAGTPAYSTSKAALNAFTRLLGAELQGTGILVNAVCPGWVATDMGGSGGRPVAEGAAGVVWAATLPDDGPTGGFFRDRKPLDW</sequence>
<dbReference type="InterPro" id="IPR002347">
    <property type="entry name" value="SDR_fam"/>
</dbReference>
<dbReference type="GO" id="GO:0016616">
    <property type="term" value="F:oxidoreductase activity, acting on the CH-OH group of donors, NAD or NADP as acceptor"/>
    <property type="evidence" value="ECO:0007669"/>
    <property type="project" value="InterPro"/>
</dbReference>
<name>A0A1U7J358_9CYAN</name>
<evidence type="ECO:0000259" key="5">
    <source>
        <dbReference type="SMART" id="SM00822"/>
    </source>
</evidence>
<dbReference type="PRINTS" id="PR00081">
    <property type="entry name" value="GDHRDH"/>
</dbReference>
<dbReference type="InterPro" id="IPR045313">
    <property type="entry name" value="CBR1-like"/>
</dbReference>
<dbReference type="OrthoDB" id="9785826at2"/>
<dbReference type="PANTHER" id="PTHR43490">
    <property type="entry name" value="(+)-NEOMENTHOL DEHYDROGENASE"/>
    <property type="match status" value="1"/>
</dbReference>
<keyword evidence="3" id="KW-0560">Oxidoreductase</keyword>
<dbReference type="GO" id="GO:0016020">
    <property type="term" value="C:membrane"/>
    <property type="evidence" value="ECO:0007669"/>
    <property type="project" value="TreeGrafter"/>
</dbReference>
<accession>A0A1U7J358</accession>
<evidence type="ECO:0000256" key="3">
    <source>
        <dbReference type="ARBA" id="ARBA00023002"/>
    </source>
</evidence>
<dbReference type="PRINTS" id="PR00080">
    <property type="entry name" value="SDRFAMILY"/>
</dbReference>
<dbReference type="AlphaFoldDB" id="A0A1U7J358"/>
<dbReference type="Gene3D" id="3.40.50.720">
    <property type="entry name" value="NAD(P)-binding Rossmann-like Domain"/>
    <property type="match status" value="1"/>
</dbReference>
<dbReference type="InterPro" id="IPR020904">
    <property type="entry name" value="Sc_DH/Rdtase_CS"/>
</dbReference>
<dbReference type="RefSeq" id="WP_073609462.1">
    <property type="nucleotide sequence ID" value="NZ_MRCG01000012.1"/>
</dbReference>
<organism evidence="6 7">
    <name type="scientific">Phormidium tenue NIES-30</name>
    <dbReference type="NCBI Taxonomy" id="549789"/>
    <lineage>
        <taxon>Bacteria</taxon>
        <taxon>Bacillati</taxon>
        <taxon>Cyanobacteriota</taxon>
        <taxon>Cyanophyceae</taxon>
        <taxon>Oscillatoriophycideae</taxon>
        <taxon>Oscillatoriales</taxon>
        <taxon>Oscillatoriaceae</taxon>
        <taxon>Phormidium</taxon>
    </lineage>
</organism>
<evidence type="ECO:0000313" key="7">
    <source>
        <dbReference type="Proteomes" id="UP000185557"/>
    </source>
</evidence>
<proteinExistence type="inferred from homology"/>
<dbReference type="PROSITE" id="PS00061">
    <property type="entry name" value="ADH_SHORT"/>
    <property type="match status" value="1"/>
</dbReference>
<gene>
    <name evidence="6" type="ORF">NIES30_16180</name>
</gene>
<dbReference type="EMBL" id="MRCG01000012">
    <property type="protein sequence ID" value="OKH46632.1"/>
    <property type="molecule type" value="Genomic_DNA"/>
</dbReference>
<dbReference type="PANTHER" id="PTHR43490:SF99">
    <property type="entry name" value="SHORT-CHAIN DEHYDROGENASE_REDUCTASE"/>
    <property type="match status" value="1"/>
</dbReference>
<evidence type="ECO:0000256" key="1">
    <source>
        <dbReference type="ARBA" id="ARBA00006484"/>
    </source>
</evidence>
<dbReference type="InterPro" id="IPR057326">
    <property type="entry name" value="KR_dom"/>
</dbReference>
<dbReference type="SUPFAM" id="SSF51735">
    <property type="entry name" value="NAD(P)-binding Rossmann-fold domains"/>
    <property type="match status" value="1"/>
</dbReference>
<evidence type="ECO:0000313" key="6">
    <source>
        <dbReference type="EMBL" id="OKH46632.1"/>
    </source>
</evidence>
<comment type="caution">
    <text evidence="6">The sequence shown here is derived from an EMBL/GenBank/DDBJ whole genome shotgun (WGS) entry which is preliminary data.</text>
</comment>
<reference evidence="6 7" key="1">
    <citation type="submission" date="2016-11" db="EMBL/GenBank/DDBJ databases">
        <title>Draft Genome Sequences of Nine Cyanobacterial Strains from Diverse Habitats.</title>
        <authorList>
            <person name="Zhu T."/>
            <person name="Hou S."/>
            <person name="Lu X."/>
            <person name="Hess W.R."/>
        </authorList>
    </citation>
    <scope>NUCLEOTIDE SEQUENCE [LARGE SCALE GENOMIC DNA]</scope>
    <source>
        <strain evidence="6 7">NIES-30</strain>
    </source>
</reference>
<dbReference type="Pfam" id="PF00106">
    <property type="entry name" value="adh_short"/>
    <property type="match status" value="1"/>
</dbReference>
<dbReference type="Proteomes" id="UP000185557">
    <property type="component" value="Unassembled WGS sequence"/>
</dbReference>
<dbReference type="SMART" id="SM00822">
    <property type="entry name" value="PKS_KR"/>
    <property type="match status" value="1"/>
</dbReference>
<comment type="similarity">
    <text evidence="1 4">Belongs to the short-chain dehydrogenases/reductases (SDR) family.</text>
</comment>
<evidence type="ECO:0000256" key="2">
    <source>
        <dbReference type="ARBA" id="ARBA00022857"/>
    </source>
</evidence>
<evidence type="ECO:0000256" key="4">
    <source>
        <dbReference type="RuleBase" id="RU000363"/>
    </source>
</evidence>